<organism evidence="2 3">
    <name type="scientific">Peterkaempfera bronchialis</name>
    <dbReference type="NCBI Taxonomy" id="2126346"/>
    <lineage>
        <taxon>Bacteria</taxon>
        <taxon>Bacillati</taxon>
        <taxon>Actinomycetota</taxon>
        <taxon>Actinomycetes</taxon>
        <taxon>Kitasatosporales</taxon>
        <taxon>Streptomycetaceae</taxon>
        <taxon>Peterkaempfera</taxon>
    </lineage>
</organism>
<dbReference type="Proteomes" id="UP000249340">
    <property type="component" value="Chromosome"/>
</dbReference>
<dbReference type="Pfam" id="PF22525">
    <property type="entry name" value="H2TH_5"/>
    <property type="match status" value="1"/>
</dbReference>
<keyword evidence="3" id="KW-1185">Reference proteome</keyword>
<sequence>MTRRNSWETGTSGGAAVHPHIRAELLSEVSTDGVIGLTRVLRAAGRGDQDAAQMPVAALLRALPGMGSLTAHELLRSAHIREDQQVRDLDAYQWGPLLQIMSRLSRAPYGIR</sequence>
<gene>
    <name evidence="2" type="ORF">C7M71_028915</name>
</gene>
<evidence type="ECO:0000313" key="3">
    <source>
        <dbReference type="Proteomes" id="UP000249340"/>
    </source>
</evidence>
<reference evidence="3" key="1">
    <citation type="submission" date="2018-07" db="EMBL/GenBank/DDBJ databases">
        <title>Streptacidiphilus bronchialis DSM 106435 chromosome.</title>
        <authorList>
            <person name="Batra D."/>
            <person name="Gulvik C.A."/>
        </authorList>
    </citation>
    <scope>NUCLEOTIDE SEQUENCE [LARGE SCALE GENOMIC DNA]</scope>
    <source>
        <strain evidence="3">DSM 106435</strain>
    </source>
</reference>
<dbReference type="AlphaFoldDB" id="A0A345T499"/>
<dbReference type="OrthoDB" id="3855076at2"/>
<accession>A0A345T499</accession>
<dbReference type="EMBL" id="CP031264">
    <property type="protein sequence ID" value="AXI80804.1"/>
    <property type="molecule type" value="Genomic_DNA"/>
</dbReference>
<dbReference type="InterPro" id="IPR055201">
    <property type="entry name" value="IHF-like_H2TH"/>
</dbReference>
<dbReference type="Gene3D" id="1.10.8.50">
    <property type="match status" value="1"/>
</dbReference>
<feature type="domain" description="Integration host factor-like helix-two turn-helix" evidence="1">
    <location>
        <begin position="36"/>
        <end position="98"/>
    </location>
</feature>
<dbReference type="SUPFAM" id="SSF46946">
    <property type="entry name" value="S13-like H2TH domain"/>
    <property type="match status" value="1"/>
</dbReference>
<protein>
    <recommendedName>
        <fullName evidence="1">Integration host factor-like helix-two turn-helix domain-containing protein</fullName>
    </recommendedName>
</protein>
<dbReference type="InterPro" id="IPR010979">
    <property type="entry name" value="Ribosomal_uS13-like_H2TH"/>
</dbReference>
<evidence type="ECO:0000313" key="2">
    <source>
        <dbReference type="EMBL" id="AXI80804.1"/>
    </source>
</evidence>
<evidence type="ECO:0000259" key="1">
    <source>
        <dbReference type="Pfam" id="PF22525"/>
    </source>
</evidence>
<dbReference type="GO" id="GO:0003676">
    <property type="term" value="F:nucleic acid binding"/>
    <property type="evidence" value="ECO:0007669"/>
    <property type="project" value="InterPro"/>
</dbReference>
<proteinExistence type="predicted"/>
<name>A0A345T499_9ACTN</name>
<dbReference type="KEGG" id="stri:C7M71_028915"/>
<dbReference type="RefSeq" id="WP_111490846.1">
    <property type="nucleotide sequence ID" value="NZ_CP031264.1"/>
</dbReference>